<proteinExistence type="predicted"/>
<name>A0A3M7R0Q5_BRAPC</name>
<protein>
    <submittedName>
        <fullName evidence="1">Uncharacterized protein</fullName>
    </submittedName>
</protein>
<sequence length="125" mass="15307">MSVIFAHHILYITDLFQSFYQNLREFTKILVNLREFHDLTSRHFLNFNFNYLIYQTKNFNLNFNVFQKQNYDLHKNFYQYLLHLDQLKEFFSKSGHINRPQRSRLTARNLEATILLVSNMDLLNH</sequence>
<evidence type="ECO:0000313" key="1">
    <source>
        <dbReference type="EMBL" id="RNA17157.1"/>
    </source>
</evidence>
<keyword evidence="2" id="KW-1185">Reference proteome</keyword>
<dbReference type="EMBL" id="REGN01004524">
    <property type="protein sequence ID" value="RNA17157.1"/>
    <property type="molecule type" value="Genomic_DNA"/>
</dbReference>
<dbReference type="AlphaFoldDB" id="A0A3M7R0Q5"/>
<organism evidence="1 2">
    <name type="scientific">Brachionus plicatilis</name>
    <name type="common">Marine rotifer</name>
    <name type="synonym">Brachionus muelleri</name>
    <dbReference type="NCBI Taxonomy" id="10195"/>
    <lineage>
        <taxon>Eukaryota</taxon>
        <taxon>Metazoa</taxon>
        <taxon>Spiralia</taxon>
        <taxon>Gnathifera</taxon>
        <taxon>Rotifera</taxon>
        <taxon>Eurotatoria</taxon>
        <taxon>Monogononta</taxon>
        <taxon>Pseudotrocha</taxon>
        <taxon>Ploima</taxon>
        <taxon>Brachionidae</taxon>
        <taxon>Brachionus</taxon>
    </lineage>
</organism>
<accession>A0A3M7R0Q5</accession>
<gene>
    <name evidence="1" type="ORF">BpHYR1_004125</name>
</gene>
<evidence type="ECO:0000313" key="2">
    <source>
        <dbReference type="Proteomes" id="UP000276133"/>
    </source>
</evidence>
<comment type="caution">
    <text evidence="1">The sequence shown here is derived from an EMBL/GenBank/DDBJ whole genome shotgun (WGS) entry which is preliminary data.</text>
</comment>
<reference evidence="1 2" key="1">
    <citation type="journal article" date="2018" name="Sci. Rep.">
        <title>Genomic signatures of local adaptation to the degree of environmental predictability in rotifers.</title>
        <authorList>
            <person name="Franch-Gras L."/>
            <person name="Hahn C."/>
            <person name="Garcia-Roger E.M."/>
            <person name="Carmona M.J."/>
            <person name="Serra M."/>
            <person name="Gomez A."/>
        </authorList>
    </citation>
    <scope>NUCLEOTIDE SEQUENCE [LARGE SCALE GENOMIC DNA]</scope>
    <source>
        <strain evidence="1">HYR1</strain>
    </source>
</reference>
<dbReference type="Proteomes" id="UP000276133">
    <property type="component" value="Unassembled WGS sequence"/>
</dbReference>